<protein>
    <submittedName>
        <fullName evidence="2">Uncharacterized protein</fullName>
    </submittedName>
</protein>
<organism evidence="2 3">
    <name type="scientific">Prosthecobacter fluviatilis</name>
    <dbReference type="NCBI Taxonomy" id="445931"/>
    <lineage>
        <taxon>Bacteria</taxon>
        <taxon>Pseudomonadati</taxon>
        <taxon>Verrucomicrobiota</taxon>
        <taxon>Verrucomicrobiia</taxon>
        <taxon>Verrucomicrobiales</taxon>
        <taxon>Verrucomicrobiaceae</taxon>
        <taxon>Prosthecobacter</taxon>
    </lineage>
</organism>
<keyword evidence="3" id="KW-1185">Reference proteome</keyword>
<proteinExistence type="predicted"/>
<sequence>MANLTPQQRQLVEQWAAEGASLNQIQDRLRNECATTLTYMETRLLILELGVKLQDKPREAPPEEKPGPAPAPAESQEDAVADEVLPPDGSAGGALKVSVDDLPPPGAIISGKATFSDGVTVQWFMDQQGRFGMRGPAPGYQPPAADIPAFQSELDTILQLRGF</sequence>
<accession>A0ABW0KL94</accession>
<evidence type="ECO:0000256" key="1">
    <source>
        <dbReference type="SAM" id="MobiDB-lite"/>
    </source>
</evidence>
<dbReference type="Proteomes" id="UP001596052">
    <property type="component" value="Unassembled WGS sequence"/>
</dbReference>
<feature type="compositionally biased region" description="Basic and acidic residues" evidence="1">
    <location>
        <begin position="55"/>
        <end position="66"/>
    </location>
</feature>
<comment type="caution">
    <text evidence="2">The sequence shown here is derived from an EMBL/GenBank/DDBJ whole genome shotgun (WGS) entry which is preliminary data.</text>
</comment>
<reference evidence="3" key="1">
    <citation type="journal article" date="2019" name="Int. J. Syst. Evol. Microbiol.">
        <title>The Global Catalogue of Microorganisms (GCM) 10K type strain sequencing project: providing services to taxonomists for standard genome sequencing and annotation.</title>
        <authorList>
            <consortium name="The Broad Institute Genomics Platform"/>
            <consortium name="The Broad Institute Genome Sequencing Center for Infectious Disease"/>
            <person name="Wu L."/>
            <person name="Ma J."/>
        </authorList>
    </citation>
    <scope>NUCLEOTIDE SEQUENCE [LARGE SCALE GENOMIC DNA]</scope>
    <source>
        <strain evidence="3">CGMCC 4.1469</strain>
    </source>
</reference>
<feature type="region of interest" description="Disordered" evidence="1">
    <location>
        <begin position="55"/>
        <end position="99"/>
    </location>
</feature>
<dbReference type="RefSeq" id="WP_377163813.1">
    <property type="nucleotide sequence ID" value="NZ_JBHSMQ010000001.1"/>
</dbReference>
<dbReference type="EMBL" id="JBHSMQ010000001">
    <property type="protein sequence ID" value="MFC5454094.1"/>
    <property type="molecule type" value="Genomic_DNA"/>
</dbReference>
<name>A0ABW0KL94_9BACT</name>
<gene>
    <name evidence="2" type="ORF">ACFQDI_04420</name>
</gene>
<evidence type="ECO:0000313" key="3">
    <source>
        <dbReference type="Proteomes" id="UP001596052"/>
    </source>
</evidence>
<evidence type="ECO:0000313" key="2">
    <source>
        <dbReference type="EMBL" id="MFC5454094.1"/>
    </source>
</evidence>